<name>A0ABY8B1M7_9BACL</name>
<feature type="transmembrane region" description="Helical" evidence="1">
    <location>
        <begin position="33"/>
        <end position="50"/>
    </location>
</feature>
<proteinExistence type="predicted"/>
<dbReference type="Proteomes" id="UP001219957">
    <property type="component" value="Chromosome"/>
</dbReference>
<dbReference type="RefSeq" id="WP_078146549.1">
    <property type="nucleotide sequence ID" value="NZ_CP109617.1"/>
</dbReference>
<feature type="transmembrane region" description="Helical" evidence="1">
    <location>
        <begin position="56"/>
        <end position="78"/>
    </location>
</feature>
<sequence>MIGYLILLGFWVLATLTLFALSVPMMRKRETKLVISLWTALLSSGVYVMVEESLVQTWWAWLVLVVLLIGGVAASVFVEERNDKAEQEEAPQRMVK</sequence>
<keyword evidence="1" id="KW-0812">Transmembrane</keyword>
<evidence type="ECO:0000313" key="2">
    <source>
        <dbReference type="EMBL" id="WED54449.1"/>
    </source>
</evidence>
<feature type="transmembrane region" description="Helical" evidence="1">
    <location>
        <begin position="6"/>
        <end position="26"/>
    </location>
</feature>
<evidence type="ECO:0008006" key="4">
    <source>
        <dbReference type="Google" id="ProtNLM"/>
    </source>
</evidence>
<accession>A0ABY8B1M7</accession>
<keyword evidence="1" id="KW-0472">Membrane</keyword>
<evidence type="ECO:0000313" key="3">
    <source>
        <dbReference type="Proteomes" id="UP001219957"/>
    </source>
</evidence>
<dbReference type="EMBL" id="CP109617">
    <property type="protein sequence ID" value="WED54449.1"/>
    <property type="molecule type" value="Genomic_DNA"/>
</dbReference>
<evidence type="ECO:0000256" key="1">
    <source>
        <dbReference type="SAM" id="Phobius"/>
    </source>
</evidence>
<keyword evidence="1" id="KW-1133">Transmembrane helix</keyword>
<gene>
    <name evidence="2" type="ORF">OE059_10340</name>
</gene>
<reference evidence="2 3" key="1">
    <citation type="submission" date="2022-10" db="EMBL/GenBank/DDBJ databases">
        <title>Complete genome sequence of Exiguobacterium profundum TSS-3 isolated from an extremely saline-alkaline spring located in Ixtapa, Chiapas-Mexico.</title>
        <authorList>
            <person name="Rincon-Rosales R."/>
            <person name="Rogel M.A."/>
            <person name="Rincon-Molina C.I."/>
            <person name="Guerrero G."/>
            <person name="Manzano-Gomez L.A."/>
            <person name="Lopez-Lopez A."/>
            <person name="Rincon Molina F.A."/>
            <person name="Martinez-Romero E."/>
        </authorList>
    </citation>
    <scope>NUCLEOTIDE SEQUENCE [LARGE SCALE GENOMIC DNA]</scope>
    <source>
        <strain evidence="2 3">TSS-3</strain>
    </source>
</reference>
<protein>
    <recommendedName>
        <fullName evidence="4">DUF2484 family protein</fullName>
    </recommendedName>
</protein>
<keyword evidence="3" id="KW-1185">Reference proteome</keyword>
<organism evidence="2 3">
    <name type="scientific">Exiguobacterium profundum</name>
    <dbReference type="NCBI Taxonomy" id="307643"/>
    <lineage>
        <taxon>Bacteria</taxon>
        <taxon>Bacillati</taxon>
        <taxon>Bacillota</taxon>
        <taxon>Bacilli</taxon>
        <taxon>Bacillales</taxon>
        <taxon>Bacillales Family XII. Incertae Sedis</taxon>
        <taxon>Exiguobacterium</taxon>
    </lineage>
</organism>